<sequence length="987" mass="105267">MDSQRLIIGVDVGGTNTDAALLDPTTPGRDAVIASYKATTGTDVTIGIEQAIRTLLQDSNISPANIASLMIGTTHLINAVVERDVARLDPVAVIRLAAANYLKYTPPFIDFPPDLKKIIDGHGAIVSGGVQIDGTEIGPVKDDEVLEQAKIIKEKGLCSVAVVGIYSPMDEKYRQEDHVRDLLSTYLGNDVSIVCSREIAGVGFLARENATILNASILRFARRTINGFKRAMKSLGLTCPLYLTSSSGQLLSAKEAMAYPIQIFSSGPTNSIRGASFLSTKHHFPESRYVVDIGGTTTDIGCLLPSGFPRLAGSSTEIGGVKVNFAMPQVASIGLGGGSLVRGLPDGRVSIGPESVGQALREKAKCFGGDTLTTTDIMVAAEKVDIGNLIPKVHPATVSVAEDKIKRMLENHIDRMKTSPEPCHLLLVGGGAFLCPPALEGVASIEVPPHASVANAVGAAVAEIGEGDEVVVDASEKDRALAEVKAKVIAQAVSRGARAGHVRVIEEDVTGLAYVEGKFKIKVKVAGPVDYERFLDEAEITLDEQSSPGESYHEKKQSGLTSEDESTSGTEVDHTTYKPHIDDDRTWHLSETDVYYISIGCYILGCAGGGTPYGLYLQTRQLLRDGGKIRVIDVDDLPDDALCCPVAAAGSPVLAIERLGGNMVLQAMQGLEKYLNIKFTATLTAEIGGSNGLAPLLLASSRYYDIYCVDADLMGRAFPAFQMSSLYIGAKDINDLLPVCISSGEGTNVVLTSAKDHISVDRVLRAATMTMGLGSGIAARPAGKSELQHCSVPRSMSLSWRLGRAVHLARSAGNIGTVHKDLIREFGGPQSARKVFEGKIIGIVQSLQGSRSHGTLVIEKLKDYERESDYKDDTDVPESVRIPFLNENLVLEATYSSGEKKILATVPDLIMVLDTLTGEAVGVPEYHYGLKVFVMVAAAHPLWTSTERALEIAGPRAFGYELDFQPCGTYAGVRSVIDEFGPSPQGV</sequence>
<dbReference type="Pfam" id="PF01968">
    <property type="entry name" value="Hydantoinase_A"/>
    <property type="match status" value="1"/>
</dbReference>
<feature type="domain" description="Hydantoinase A/oxoprolinase" evidence="2">
    <location>
        <begin position="207"/>
        <end position="387"/>
    </location>
</feature>
<proteinExistence type="predicted"/>
<feature type="domain" description="S-Me-THD-like C-terminal" evidence="5">
    <location>
        <begin position="757"/>
        <end position="966"/>
    </location>
</feature>
<dbReference type="Proteomes" id="UP001174694">
    <property type="component" value="Unassembled WGS sequence"/>
</dbReference>
<dbReference type="InterPro" id="IPR043129">
    <property type="entry name" value="ATPase_NBD"/>
</dbReference>
<dbReference type="Pfam" id="PF05378">
    <property type="entry name" value="Hydant_A_N"/>
    <property type="match status" value="1"/>
</dbReference>
<dbReference type="PANTHER" id="PTHR11365">
    <property type="entry name" value="5-OXOPROLINASE RELATED"/>
    <property type="match status" value="1"/>
</dbReference>
<feature type="region of interest" description="Disordered" evidence="1">
    <location>
        <begin position="542"/>
        <end position="580"/>
    </location>
</feature>
<feature type="domain" description="S-Me-THD N-terminal" evidence="4">
    <location>
        <begin position="592"/>
        <end position="752"/>
    </location>
</feature>
<name>A0AA38S6S2_9PEZI</name>
<feature type="compositionally biased region" description="Basic and acidic residues" evidence="1">
    <location>
        <begin position="571"/>
        <end position="580"/>
    </location>
</feature>
<dbReference type="PANTHER" id="PTHR11365:SF10">
    <property type="entry name" value="HYDANTOINASE_OXOPROLINASE"/>
    <property type="match status" value="1"/>
</dbReference>
<dbReference type="InterPro" id="IPR027479">
    <property type="entry name" value="S-Me-THD_N_sf"/>
</dbReference>
<feature type="domain" description="Hydantoinase/oxoprolinase N-terminal" evidence="3">
    <location>
        <begin position="8"/>
        <end position="184"/>
    </location>
</feature>
<evidence type="ECO:0000256" key="1">
    <source>
        <dbReference type="SAM" id="MobiDB-lite"/>
    </source>
</evidence>
<dbReference type="InterPro" id="IPR010318">
    <property type="entry name" value="S-Me-THD_N"/>
</dbReference>
<dbReference type="Pfam" id="PF06032">
    <property type="entry name" value="S-Me-THD_N"/>
    <property type="match status" value="1"/>
</dbReference>
<comment type="caution">
    <text evidence="6">The sequence shown here is derived from an EMBL/GenBank/DDBJ whole genome shotgun (WGS) entry which is preliminary data.</text>
</comment>
<evidence type="ECO:0000259" key="5">
    <source>
        <dbReference type="Pfam" id="PF20906"/>
    </source>
</evidence>
<dbReference type="SUPFAM" id="SSF53067">
    <property type="entry name" value="Actin-like ATPase domain"/>
    <property type="match status" value="2"/>
</dbReference>
<dbReference type="Gene3D" id="2.40.390.10">
    <property type="entry name" value="CV3147-like"/>
    <property type="match status" value="1"/>
</dbReference>
<dbReference type="InterPro" id="IPR048350">
    <property type="entry name" value="S-Me-THD-like_C"/>
</dbReference>
<reference evidence="6" key="1">
    <citation type="submission" date="2022-07" db="EMBL/GenBank/DDBJ databases">
        <title>Fungi with potential for degradation of polypropylene.</title>
        <authorList>
            <person name="Gostincar C."/>
        </authorList>
    </citation>
    <scope>NUCLEOTIDE SEQUENCE</scope>
    <source>
        <strain evidence="6">EXF-13308</strain>
    </source>
</reference>
<dbReference type="Gene3D" id="3.30.420.40">
    <property type="match status" value="1"/>
</dbReference>
<evidence type="ECO:0000259" key="4">
    <source>
        <dbReference type="Pfam" id="PF06032"/>
    </source>
</evidence>
<dbReference type="Gene3D" id="3.40.1610.10">
    <property type="entry name" value="CV3147-like domain"/>
    <property type="match status" value="1"/>
</dbReference>
<dbReference type="AlphaFoldDB" id="A0AA38S6S2"/>
<protein>
    <submittedName>
        <fullName evidence="6">Hydantoinase</fullName>
    </submittedName>
</protein>
<organism evidence="6 7">
    <name type="scientific">Pleurostoma richardsiae</name>
    <dbReference type="NCBI Taxonomy" id="41990"/>
    <lineage>
        <taxon>Eukaryota</taxon>
        <taxon>Fungi</taxon>
        <taxon>Dikarya</taxon>
        <taxon>Ascomycota</taxon>
        <taxon>Pezizomycotina</taxon>
        <taxon>Sordariomycetes</taxon>
        <taxon>Sordariomycetidae</taxon>
        <taxon>Calosphaeriales</taxon>
        <taxon>Pleurostomataceae</taxon>
        <taxon>Pleurostoma</taxon>
    </lineage>
</organism>
<dbReference type="InterPro" id="IPR045079">
    <property type="entry name" value="Oxoprolinase-like"/>
</dbReference>
<keyword evidence="7" id="KW-1185">Reference proteome</keyword>
<dbReference type="InterPro" id="IPR008040">
    <property type="entry name" value="Hydant_A_N"/>
</dbReference>
<evidence type="ECO:0000259" key="3">
    <source>
        <dbReference type="Pfam" id="PF05378"/>
    </source>
</evidence>
<evidence type="ECO:0000313" key="6">
    <source>
        <dbReference type="EMBL" id="KAJ9150395.1"/>
    </source>
</evidence>
<dbReference type="SUPFAM" id="SSF160991">
    <property type="entry name" value="CV3147-like"/>
    <property type="match status" value="1"/>
</dbReference>
<dbReference type="InterPro" id="IPR002821">
    <property type="entry name" value="Hydantoinase_A"/>
</dbReference>
<dbReference type="InterPro" id="IPR024071">
    <property type="entry name" value="S-Me-THD_C_sf"/>
</dbReference>
<evidence type="ECO:0000313" key="7">
    <source>
        <dbReference type="Proteomes" id="UP001174694"/>
    </source>
</evidence>
<dbReference type="FunFam" id="3.40.1610.10:FF:000001">
    <property type="entry name" value="Hydantoinase, putative"/>
    <property type="match status" value="1"/>
</dbReference>
<accession>A0AA38S6S2</accession>
<gene>
    <name evidence="6" type="ORF">NKR23_g3663</name>
</gene>
<dbReference type="EMBL" id="JANBVO010000008">
    <property type="protein sequence ID" value="KAJ9150395.1"/>
    <property type="molecule type" value="Genomic_DNA"/>
</dbReference>
<dbReference type="Pfam" id="PF20906">
    <property type="entry name" value="S-Me-THD_C"/>
    <property type="match status" value="1"/>
</dbReference>
<dbReference type="GO" id="GO:0016787">
    <property type="term" value="F:hydrolase activity"/>
    <property type="evidence" value="ECO:0007669"/>
    <property type="project" value="InterPro"/>
</dbReference>
<evidence type="ECO:0000259" key="2">
    <source>
        <dbReference type="Pfam" id="PF01968"/>
    </source>
</evidence>